<proteinExistence type="predicted"/>
<keyword evidence="2" id="KW-1133">Transmembrane helix</keyword>
<sequence>MKINWKLRFQNKSTLVALVALIVGFAYQVCGIFNIVPAISSDEVIQGVGIIINLLVALGVVVDPTTAGIKDSPQVHTYTKPRDDSDHIAPEVE</sequence>
<organism evidence="3 4">
    <name type="scientific">Peptococcus niger</name>
    <dbReference type="NCBI Taxonomy" id="2741"/>
    <lineage>
        <taxon>Bacteria</taxon>
        <taxon>Bacillati</taxon>
        <taxon>Bacillota</taxon>
        <taxon>Clostridia</taxon>
        <taxon>Eubacteriales</taxon>
        <taxon>Peptococcaceae</taxon>
        <taxon>Peptococcus</taxon>
    </lineage>
</organism>
<feature type="transmembrane region" description="Helical" evidence="2">
    <location>
        <begin position="44"/>
        <end position="62"/>
    </location>
</feature>
<evidence type="ECO:0000256" key="1">
    <source>
        <dbReference type="SAM" id="MobiDB-lite"/>
    </source>
</evidence>
<evidence type="ECO:0000256" key="2">
    <source>
        <dbReference type="SAM" id="Phobius"/>
    </source>
</evidence>
<keyword evidence="4" id="KW-1185">Reference proteome</keyword>
<accession>A0A1G6RR12</accession>
<evidence type="ECO:0000313" key="3">
    <source>
        <dbReference type="EMBL" id="SDD06851.1"/>
    </source>
</evidence>
<evidence type="ECO:0000313" key="4">
    <source>
        <dbReference type="Proteomes" id="UP000198995"/>
    </source>
</evidence>
<protein>
    <submittedName>
        <fullName evidence="3">Holin, phage phi LC3 family</fullName>
    </submittedName>
</protein>
<dbReference type="Pfam" id="PF04531">
    <property type="entry name" value="Phage_holin_1"/>
    <property type="match status" value="1"/>
</dbReference>
<keyword evidence="2" id="KW-0472">Membrane</keyword>
<dbReference type="Proteomes" id="UP000198995">
    <property type="component" value="Unassembled WGS sequence"/>
</dbReference>
<name>A0A1G6RR12_PEPNI</name>
<feature type="region of interest" description="Disordered" evidence="1">
    <location>
        <begin position="72"/>
        <end position="93"/>
    </location>
</feature>
<dbReference type="EMBL" id="FNAF01000001">
    <property type="protein sequence ID" value="SDD06851.1"/>
    <property type="molecule type" value="Genomic_DNA"/>
</dbReference>
<gene>
    <name evidence="3" type="ORF">SAMN04489866_10191</name>
</gene>
<dbReference type="InterPro" id="IPR006485">
    <property type="entry name" value="Phage-like_holin"/>
</dbReference>
<reference evidence="3 4" key="1">
    <citation type="submission" date="2016-10" db="EMBL/GenBank/DDBJ databases">
        <authorList>
            <person name="de Groot N.N."/>
        </authorList>
    </citation>
    <scope>NUCLEOTIDE SEQUENCE [LARGE SCALE GENOMIC DNA]</scope>
    <source>
        <strain evidence="3 4">DSM 20475</strain>
    </source>
</reference>
<dbReference type="RefSeq" id="WP_091790791.1">
    <property type="nucleotide sequence ID" value="NZ_FNAF01000001.1"/>
</dbReference>
<feature type="compositionally biased region" description="Basic and acidic residues" evidence="1">
    <location>
        <begin position="80"/>
        <end position="93"/>
    </location>
</feature>
<dbReference type="NCBIfam" id="TIGR01598">
    <property type="entry name" value="holin_phiLC3"/>
    <property type="match status" value="1"/>
</dbReference>
<dbReference type="AlphaFoldDB" id="A0A1G6RR12"/>
<dbReference type="OrthoDB" id="3176072at2"/>
<keyword evidence="2" id="KW-0812">Transmembrane</keyword>